<dbReference type="SUPFAM" id="SSF53098">
    <property type="entry name" value="Ribonuclease H-like"/>
    <property type="match status" value="1"/>
</dbReference>
<reference evidence="4 5" key="1">
    <citation type="submission" date="2019-09" db="EMBL/GenBank/DDBJ databases">
        <title>Actinomadura physcomitrii sp. nov., a novel actinomycete isolated from moss [Physcomitrium sphaericum (Ludw) Fuernr].</title>
        <authorList>
            <person name="Liu C."/>
            <person name="Zhuang X."/>
        </authorList>
    </citation>
    <scope>NUCLEOTIDE SEQUENCE [LARGE SCALE GENOMIC DNA]</scope>
    <source>
        <strain evidence="4 5">CYP1-1B</strain>
    </source>
</reference>
<dbReference type="EMBL" id="WBMR01000018">
    <property type="protein sequence ID" value="KAB2384860.1"/>
    <property type="molecule type" value="Genomic_DNA"/>
</dbReference>
<dbReference type="Gene3D" id="3.30.420.10">
    <property type="entry name" value="Ribonuclease H-like superfamily/Ribonuclease H"/>
    <property type="match status" value="1"/>
</dbReference>
<protein>
    <submittedName>
        <fullName evidence="4">IS3 family transposase</fullName>
    </submittedName>
</protein>
<gene>
    <name evidence="4" type="ORF">F9B16_09535</name>
</gene>
<proteinExistence type="predicted"/>
<dbReference type="GO" id="GO:0003676">
    <property type="term" value="F:nucleic acid binding"/>
    <property type="evidence" value="ECO:0007669"/>
    <property type="project" value="InterPro"/>
</dbReference>
<dbReference type="InterPro" id="IPR050900">
    <property type="entry name" value="Transposase_IS3/IS150/IS904"/>
</dbReference>
<name>A0A6L3W5K5_9ACTN</name>
<sequence length="350" mass="39103">MPEQLDSTGRGRRGPRGRPDQRREEGTGRTAPQGQTAGIGGRDPQTGGGVLRPRERAPKIRYSLVREIADYDIPVAVACRVLGVSRSGYKDWLGRPTSIRKQSNAELLKLIRAVHAESRLSYGAPRVHAELTLGLGERVNHKRVERLMREAGIQGIYRRKGRRNPVNEPTEEDLVQRAFDAEAPDRLWVTDITEHPTAEGKLYCAAVLDCFSRRIVGHSIDIRQTSELVIDAMAASVTRRKPPAASTVLHSDHGTQYTSWAFGKRLRDAGLLGSMGTVGDCFDNAMMESFWGTMQLELLDTKKWSTRAELAAAVFEWIECWYNPFIRHSSLGMLSPVAFEEQHRTSPSTD</sequence>
<dbReference type="InterPro" id="IPR048020">
    <property type="entry name" value="Transpos_IS3"/>
</dbReference>
<evidence type="ECO:0000313" key="4">
    <source>
        <dbReference type="EMBL" id="KAB2384860.1"/>
    </source>
</evidence>
<organism evidence="4 5">
    <name type="scientific">Actinomadura montaniterrae</name>
    <dbReference type="NCBI Taxonomy" id="1803903"/>
    <lineage>
        <taxon>Bacteria</taxon>
        <taxon>Bacillati</taxon>
        <taxon>Actinomycetota</taxon>
        <taxon>Actinomycetes</taxon>
        <taxon>Streptosporangiales</taxon>
        <taxon>Thermomonosporaceae</taxon>
        <taxon>Actinomadura</taxon>
    </lineage>
</organism>
<feature type="compositionally biased region" description="Basic and acidic residues" evidence="2">
    <location>
        <begin position="17"/>
        <end position="27"/>
    </location>
</feature>
<feature type="domain" description="Integrase catalytic" evidence="3">
    <location>
        <begin position="180"/>
        <end position="344"/>
    </location>
</feature>
<feature type="compositionally biased region" description="Gly residues" evidence="2">
    <location>
        <begin position="37"/>
        <end position="50"/>
    </location>
</feature>
<dbReference type="NCBIfam" id="NF033516">
    <property type="entry name" value="transpos_IS3"/>
    <property type="match status" value="1"/>
</dbReference>
<dbReference type="Proteomes" id="UP000483004">
    <property type="component" value="Unassembled WGS sequence"/>
</dbReference>
<evidence type="ECO:0000256" key="2">
    <source>
        <dbReference type="SAM" id="MobiDB-lite"/>
    </source>
</evidence>
<dbReference type="PANTHER" id="PTHR46889">
    <property type="entry name" value="TRANSPOSASE INSF FOR INSERTION SEQUENCE IS3B-RELATED"/>
    <property type="match status" value="1"/>
</dbReference>
<evidence type="ECO:0000313" key="5">
    <source>
        <dbReference type="Proteomes" id="UP000483004"/>
    </source>
</evidence>
<dbReference type="AlphaFoldDB" id="A0A6L3W5K5"/>
<evidence type="ECO:0000259" key="3">
    <source>
        <dbReference type="PROSITE" id="PS50994"/>
    </source>
</evidence>
<comment type="caution">
    <text evidence="4">The sequence shown here is derived from an EMBL/GenBank/DDBJ whole genome shotgun (WGS) entry which is preliminary data.</text>
</comment>
<dbReference type="PANTHER" id="PTHR46889:SF4">
    <property type="entry name" value="TRANSPOSASE INSO FOR INSERTION SEQUENCE ELEMENT IS911B-RELATED"/>
    <property type="match status" value="1"/>
</dbReference>
<dbReference type="Pfam" id="PF00665">
    <property type="entry name" value="rve"/>
    <property type="match status" value="1"/>
</dbReference>
<dbReference type="InterPro" id="IPR036397">
    <property type="entry name" value="RNaseH_sf"/>
</dbReference>
<accession>A0A6L3W5K5</accession>
<dbReference type="GO" id="GO:0015074">
    <property type="term" value="P:DNA integration"/>
    <property type="evidence" value="ECO:0007669"/>
    <property type="project" value="InterPro"/>
</dbReference>
<comment type="function">
    <text evidence="1">Involved in the transposition of the insertion sequence.</text>
</comment>
<keyword evidence="5" id="KW-1185">Reference proteome</keyword>
<dbReference type="InterPro" id="IPR012337">
    <property type="entry name" value="RNaseH-like_sf"/>
</dbReference>
<dbReference type="Pfam" id="PF13333">
    <property type="entry name" value="rve_2"/>
    <property type="match status" value="1"/>
</dbReference>
<dbReference type="PROSITE" id="PS50994">
    <property type="entry name" value="INTEGRASE"/>
    <property type="match status" value="1"/>
</dbReference>
<evidence type="ECO:0000256" key="1">
    <source>
        <dbReference type="ARBA" id="ARBA00002286"/>
    </source>
</evidence>
<dbReference type="InterPro" id="IPR025948">
    <property type="entry name" value="HTH-like_dom"/>
</dbReference>
<dbReference type="Pfam" id="PF13276">
    <property type="entry name" value="HTH_21"/>
    <property type="match status" value="1"/>
</dbReference>
<dbReference type="InterPro" id="IPR001584">
    <property type="entry name" value="Integrase_cat-core"/>
</dbReference>
<feature type="region of interest" description="Disordered" evidence="2">
    <location>
        <begin position="1"/>
        <end position="54"/>
    </location>
</feature>
<dbReference type="OrthoDB" id="3254719at2"/>